<dbReference type="PROSITE" id="PS50234">
    <property type="entry name" value="VWFA"/>
    <property type="match status" value="1"/>
</dbReference>
<protein>
    <submittedName>
        <fullName evidence="3">VWA domain-containing protein</fullName>
    </submittedName>
</protein>
<organism evidence="3 4">
    <name type="scientific">Brevibacterium daeguense</name>
    <dbReference type="NCBI Taxonomy" id="909936"/>
    <lineage>
        <taxon>Bacteria</taxon>
        <taxon>Bacillati</taxon>
        <taxon>Actinomycetota</taxon>
        <taxon>Actinomycetes</taxon>
        <taxon>Micrococcales</taxon>
        <taxon>Brevibacteriaceae</taxon>
        <taxon>Brevibacterium</taxon>
    </lineage>
</organism>
<name>A0ABP8EFS5_9MICO</name>
<feature type="transmembrane region" description="Helical" evidence="1">
    <location>
        <begin position="6"/>
        <end position="23"/>
    </location>
</feature>
<reference evidence="4" key="1">
    <citation type="journal article" date="2019" name="Int. J. Syst. Evol. Microbiol.">
        <title>The Global Catalogue of Microorganisms (GCM) 10K type strain sequencing project: providing services to taxonomists for standard genome sequencing and annotation.</title>
        <authorList>
            <consortium name="The Broad Institute Genomics Platform"/>
            <consortium name="The Broad Institute Genome Sequencing Center for Infectious Disease"/>
            <person name="Wu L."/>
            <person name="Ma J."/>
        </authorList>
    </citation>
    <scope>NUCLEOTIDE SEQUENCE [LARGE SCALE GENOMIC DNA]</scope>
    <source>
        <strain evidence="4">JCM 17458</strain>
    </source>
</reference>
<comment type="caution">
    <text evidence="3">The sequence shown here is derived from an EMBL/GenBank/DDBJ whole genome shotgun (WGS) entry which is preliminary data.</text>
</comment>
<dbReference type="Gene3D" id="3.40.50.410">
    <property type="entry name" value="von Willebrand factor, type A domain"/>
    <property type="match status" value="1"/>
</dbReference>
<evidence type="ECO:0000313" key="4">
    <source>
        <dbReference type="Proteomes" id="UP001501586"/>
    </source>
</evidence>
<dbReference type="EMBL" id="BAABAZ010000004">
    <property type="protein sequence ID" value="GAA4282817.1"/>
    <property type="molecule type" value="Genomic_DNA"/>
</dbReference>
<keyword evidence="4" id="KW-1185">Reference proteome</keyword>
<evidence type="ECO:0000259" key="2">
    <source>
        <dbReference type="PROSITE" id="PS50234"/>
    </source>
</evidence>
<dbReference type="SMART" id="SM00327">
    <property type="entry name" value="VWA"/>
    <property type="match status" value="1"/>
</dbReference>
<dbReference type="Proteomes" id="UP001501586">
    <property type="component" value="Unassembled WGS sequence"/>
</dbReference>
<keyword evidence="1" id="KW-1133">Transmembrane helix</keyword>
<feature type="transmembrane region" description="Helical" evidence="1">
    <location>
        <begin position="55"/>
        <end position="78"/>
    </location>
</feature>
<dbReference type="RefSeq" id="WP_236865050.1">
    <property type="nucleotide sequence ID" value="NZ_BAABAZ010000004.1"/>
</dbReference>
<keyword evidence="1" id="KW-0812">Transmembrane</keyword>
<dbReference type="SUPFAM" id="SSF53300">
    <property type="entry name" value="vWA-like"/>
    <property type="match status" value="1"/>
</dbReference>
<dbReference type="Pfam" id="PF13519">
    <property type="entry name" value="VWA_2"/>
    <property type="match status" value="1"/>
</dbReference>
<evidence type="ECO:0000313" key="3">
    <source>
        <dbReference type="EMBL" id="GAA4282817.1"/>
    </source>
</evidence>
<accession>A0ABP8EFS5</accession>
<keyword evidence="1" id="KW-0472">Membrane</keyword>
<feature type="domain" description="VWFA" evidence="2">
    <location>
        <begin position="94"/>
        <end position="282"/>
    </location>
</feature>
<sequence length="325" mass="35452">MVLKFWWLALALFVIAALAVWVLSRPGRAQNRGVPVAHTDRLTRLPAFVRRRARLLWGAGAVFSVLVLTALSALFGIARPVWIQTINPERQLRDVMLCLDASGSMVSYDADIIQSYLDMLDSFDGERIGMTVFNTTAVSVFPLTDDYAMVREFLEEAKTGFETGGVHGTDFFAGTVDPQHGGSSLIGDGLTSCVDNFDKLGEQRSRSIILATDNQLAGVPIFSLREATEIAQQEEVRVYTLAPRSPFFGSEVDELEETARVTGGRHYALGSGSATDGIVNGIQEQEAKKTEAKSVTLVHDSPGVPLTLTLLGTIAGLVLMWRFKL</sequence>
<evidence type="ECO:0000256" key="1">
    <source>
        <dbReference type="SAM" id="Phobius"/>
    </source>
</evidence>
<proteinExistence type="predicted"/>
<gene>
    <name evidence="3" type="ORF">GCM10022261_03480</name>
</gene>
<dbReference type="InterPro" id="IPR036465">
    <property type="entry name" value="vWFA_dom_sf"/>
</dbReference>
<dbReference type="InterPro" id="IPR002035">
    <property type="entry name" value="VWF_A"/>
</dbReference>